<evidence type="ECO:0000256" key="2">
    <source>
        <dbReference type="ARBA" id="ARBA00004714"/>
    </source>
</evidence>
<comment type="caution">
    <text evidence="7">The sequence shown here is derived from an EMBL/GenBank/DDBJ whole genome shotgun (WGS) entry which is preliminary data.</text>
</comment>
<dbReference type="InterPro" id="IPR029768">
    <property type="entry name" value="Aldolase_I_AS"/>
</dbReference>
<name>A0AAP6JDA7_9GAMM</name>
<evidence type="ECO:0000256" key="6">
    <source>
        <dbReference type="RuleBase" id="RU003994"/>
    </source>
</evidence>
<dbReference type="GO" id="GO:0006096">
    <property type="term" value="P:glycolytic process"/>
    <property type="evidence" value="ECO:0007669"/>
    <property type="project" value="UniProtKB-KW"/>
</dbReference>
<evidence type="ECO:0000256" key="3">
    <source>
        <dbReference type="ARBA" id="ARBA00010387"/>
    </source>
</evidence>
<dbReference type="PANTHER" id="PTHR11627">
    <property type="entry name" value="FRUCTOSE-BISPHOSPHATE ALDOLASE"/>
    <property type="match status" value="1"/>
</dbReference>
<dbReference type="GO" id="GO:0004332">
    <property type="term" value="F:fructose-bisphosphate aldolase activity"/>
    <property type="evidence" value="ECO:0007669"/>
    <property type="project" value="UniProtKB-EC"/>
</dbReference>
<dbReference type="EC" id="4.1.2.13" evidence="6"/>
<proteinExistence type="inferred from homology"/>
<evidence type="ECO:0000313" key="8">
    <source>
        <dbReference type="Proteomes" id="UP001302316"/>
    </source>
</evidence>
<organism evidence="7 8">
    <name type="scientific">Natronospira elongata</name>
    <dbReference type="NCBI Taxonomy" id="3110268"/>
    <lineage>
        <taxon>Bacteria</taxon>
        <taxon>Pseudomonadati</taxon>
        <taxon>Pseudomonadota</taxon>
        <taxon>Gammaproteobacteria</taxon>
        <taxon>Natronospirales</taxon>
        <taxon>Natronospiraceae</taxon>
        <taxon>Natronospira</taxon>
    </lineage>
</organism>
<keyword evidence="8" id="KW-1185">Reference proteome</keyword>
<accession>A0AAP6JDA7</accession>
<evidence type="ECO:0000256" key="1">
    <source>
        <dbReference type="ARBA" id="ARBA00000441"/>
    </source>
</evidence>
<evidence type="ECO:0000256" key="4">
    <source>
        <dbReference type="ARBA" id="ARBA00023152"/>
    </source>
</evidence>
<dbReference type="Gene3D" id="3.20.20.70">
    <property type="entry name" value="Aldolase class I"/>
    <property type="match status" value="1"/>
</dbReference>
<dbReference type="InterPro" id="IPR000741">
    <property type="entry name" value="FBA_I"/>
</dbReference>
<protein>
    <recommendedName>
        <fullName evidence="6">Fructose-bisphosphate aldolase</fullName>
        <ecNumber evidence="6">4.1.2.13</ecNumber>
    </recommendedName>
</protein>
<dbReference type="InterPro" id="IPR013785">
    <property type="entry name" value="Aldolase_TIM"/>
</dbReference>
<dbReference type="CDD" id="cd00948">
    <property type="entry name" value="FBP_aldolase_I_a"/>
    <property type="match status" value="1"/>
</dbReference>
<keyword evidence="4 6" id="KW-0324">Glycolysis</keyword>
<dbReference type="RefSeq" id="WP_346049336.1">
    <property type="nucleotide sequence ID" value="NZ_JAYGII010000001.1"/>
</dbReference>
<sequence length="349" mass="38157">MNAEFERKLDQLKRVANDLVAPGKGILAADESTGTIKKRLDSVGVESTEETRRRYREILFTTPGAEEFVSGVILFDETLRQSSREGTPFPELLKSKGIIPGIKVDAGAKPLAGHPDEKVTEGLDGLRDRLAEYAELGAQFAKWRAVISIDTDKGHPSDWCLDANAHALARYAALCQEAGIVPIVEPEVLMDGSNSIEVCEDVTSRTLNRVFNALFEHGVVMEGILLKPNMVIAGKQAERQADPREVAEATVRCLRRHVPAAVPGIVFLSGGQSDELATEHLNIMNQLGPHPWELSFSYGRALQAPALKTWAGDESKAEAAQQAYYHRARCNGAARSGDWSENMEKDKAA</sequence>
<keyword evidence="5 6" id="KW-0456">Lyase</keyword>
<dbReference type="FunFam" id="3.20.20.70:FF:000140">
    <property type="entry name" value="Fructose-bisphosphate aldolase"/>
    <property type="match status" value="1"/>
</dbReference>
<evidence type="ECO:0000256" key="5">
    <source>
        <dbReference type="ARBA" id="ARBA00023239"/>
    </source>
</evidence>
<gene>
    <name evidence="7" type="ORF">VCB98_00475</name>
</gene>
<dbReference type="AlphaFoldDB" id="A0AAP6JDA7"/>
<comment type="catalytic activity">
    <reaction evidence="1 6">
        <text>beta-D-fructose 1,6-bisphosphate = D-glyceraldehyde 3-phosphate + dihydroxyacetone phosphate</text>
        <dbReference type="Rhea" id="RHEA:14729"/>
        <dbReference type="ChEBI" id="CHEBI:32966"/>
        <dbReference type="ChEBI" id="CHEBI:57642"/>
        <dbReference type="ChEBI" id="CHEBI:59776"/>
        <dbReference type="EC" id="4.1.2.13"/>
    </reaction>
</comment>
<dbReference type="PROSITE" id="PS00158">
    <property type="entry name" value="ALDOLASE_CLASS_I"/>
    <property type="match status" value="1"/>
</dbReference>
<dbReference type="Pfam" id="PF00274">
    <property type="entry name" value="Glycolytic"/>
    <property type="match status" value="1"/>
</dbReference>
<comment type="pathway">
    <text evidence="2">Carbohydrate degradation; glycolysis; D-glyceraldehyde 3-phosphate and glycerone phosphate from D-glucose: step 4/4.</text>
</comment>
<dbReference type="EMBL" id="JAYGII010000001">
    <property type="protein sequence ID" value="MEA5444292.1"/>
    <property type="molecule type" value="Genomic_DNA"/>
</dbReference>
<reference evidence="7 8" key="1">
    <citation type="submission" date="2023-12" db="EMBL/GenBank/DDBJ databases">
        <title>Whole-genome sequencing of halo(alkali)philic microorganisms from hypersaline lakes.</title>
        <authorList>
            <person name="Sorokin D.Y."/>
            <person name="Merkel A.Y."/>
            <person name="Messina E."/>
            <person name="Yakimov M."/>
        </authorList>
    </citation>
    <scope>NUCLEOTIDE SEQUENCE [LARGE SCALE GENOMIC DNA]</scope>
    <source>
        <strain evidence="7 8">AB-CW1</strain>
    </source>
</reference>
<dbReference type="SUPFAM" id="SSF51569">
    <property type="entry name" value="Aldolase"/>
    <property type="match status" value="1"/>
</dbReference>
<dbReference type="NCBIfam" id="NF033379">
    <property type="entry name" value="FrucBisAld_I"/>
    <property type="match status" value="1"/>
</dbReference>
<comment type="similarity">
    <text evidence="3 6">Belongs to the class I fructose-bisphosphate aldolase family.</text>
</comment>
<evidence type="ECO:0000313" key="7">
    <source>
        <dbReference type="EMBL" id="MEA5444292.1"/>
    </source>
</evidence>
<dbReference type="Proteomes" id="UP001302316">
    <property type="component" value="Unassembled WGS sequence"/>
</dbReference>